<dbReference type="Pfam" id="PF02697">
    <property type="entry name" value="VAPB_antitox"/>
    <property type="match status" value="1"/>
</dbReference>
<dbReference type="AlphaFoldDB" id="A0A0F9QY38"/>
<dbReference type="EMBL" id="LAZR01001619">
    <property type="protein sequence ID" value="KKN41877.1"/>
    <property type="molecule type" value="Genomic_DNA"/>
</dbReference>
<accession>A0A0F9QY38</accession>
<evidence type="ECO:0008006" key="3">
    <source>
        <dbReference type="Google" id="ProtNLM"/>
    </source>
</evidence>
<gene>
    <name evidence="2" type="ORF">LCGC14_0719000</name>
</gene>
<dbReference type="InterPro" id="IPR003847">
    <property type="entry name" value="Put_antitoxin"/>
</dbReference>
<sequence length="77" mass="8889">MPSRSISIKEEVYKQLDSYRLKNESFSETIKRLLDSNADILDLAGSWKKISDVEPAVDIVEKVVKKIHEEENDIKLI</sequence>
<keyword evidence="1" id="KW-1277">Toxin-antitoxin system</keyword>
<proteinExistence type="predicted"/>
<organism evidence="2">
    <name type="scientific">marine sediment metagenome</name>
    <dbReference type="NCBI Taxonomy" id="412755"/>
    <lineage>
        <taxon>unclassified sequences</taxon>
        <taxon>metagenomes</taxon>
        <taxon>ecological metagenomes</taxon>
    </lineage>
</organism>
<evidence type="ECO:0000313" key="2">
    <source>
        <dbReference type="EMBL" id="KKN41877.1"/>
    </source>
</evidence>
<reference evidence="2" key="1">
    <citation type="journal article" date="2015" name="Nature">
        <title>Complex archaea that bridge the gap between prokaryotes and eukaryotes.</title>
        <authorList>
            <person name="Spang A."/>
            <person name="Saw J.H."/>
            <person name="Jorgensen S.L."/>
            <person name="Zaremba-Niedzwiedzka K."/>
            <person name="Martijn J."/>
            <person name="Lind A.E."/>
            <person name="van Eijk R."/>
            <person name="Schleper C."/>
            <person name="Guy L."/>
            <person name="Ettema T.J."/>
        </authorList>
    </citation>
    <scope>NUCLEOTIDE SEQUENCE</scope>
</reference>
<evidence type="ECO:0000256" key="1">
    <source>
        <dbReference type="ARBA" id="ARBA00022649"/>
    </source>
</evidence>
<protein>
    <recommendedName>
        <fullName evidence="3">Antitoxin</fullName>
    </recommendedName>
</protein>
<comment type="caution">
    <text evidence="2">The sequence shown here is derived from an EMBL/GenBank/DDBJ whole genome shotgun (WGS) entry which is preliminary data.</text>
</comment>
<name>A0A0F9QY38_9ZZZZ</name>